<feature type="chain" id="PRO_5002168293" description="CFEM domain-containing protein" evidence="14">
    <location>
        <begin position="17"/>
        <end position="129"/>
    </location>
</feature>
<evidence type="ECO:0000256" key="10">
    <source>
        <dbReference type="ARBA" id="ARBA00023136"/>
    </source>
</evidence>
<dbReference type="InterPro" id="IPR051735">
    <property type="entry name" value="CFEM_domain"/>
</dbReference>
<feature type="domain" description="CFEM" evidence="15">
    <location>
        <begin position="1"/>
        <end position="117"/>
    </location>
</feature>
<dbReference type="PANTHER" id="PTHR37928">
    <property type="entry name" value="CFEM DOMAIN PROTEIN (AFU_ORTHOLOGUE AFUA_6G14090)"/>
    <property type="match status" value="1"/>
</dbReference>
<evidence type="ECO:0000256" key="12">
    <source>
        <dbReference type="ARBA" id="ARBA00023180"/>
    </source>
</evidence>
<evidence type="ECO:0000256" key="6">
    <source>
        <dbReference type="ARBA" id="ARBA00022617"/>
    </source>
</evidence>
<keyword evidence="6" id="KW-0349">Heme</keyword>
<keyword evidence="17" id="KW-1185">Reference proteome</keyword>
<evidence type="ECO:0000313" key="16">
    <source>
        <dbReference type="EMBL" id="KIO19109.1"/>
    </source>
</evidence>
<keyword evidence="4" id="KW-1003">Cell membrane</keyword>
<dbReference type="InterPro" id="IPR008427">
    <property type="entry name" value="Extracellular_membr_CFEM_dom"/>
</dbReference>
<gene>
    <name evidence="16" type="ORF">M407DRAFT_31232</name>
</gene>
<dbReference type="Pfam" id="PF05730">
    <property type="entry name" value="CFEM"/>
    <property type="match status" value="1"/>
</dbReference>
<dbReference type="OrthoDB" id="3065412at2759"/>
<evidence type="ECO:0000256" key="9">
    <source>
        <dbReference type="ARBA" id="ARBA00023004"/>
    </source>
</evidence>
<dbReference type="GO" id="GO:0046872">
    <property type="term" value="F:metal ion binding"/>
    <property type="evidence" value="ECO:0007669"/>
    <property type="project" value="UniProtKB-KW"/>
</dbReference>
<dbReference type="Proteomes" id="UP000054248">
    <property type="component" value="Unassembled WGS sequence"/>
</dbReference>
<evidence type="ECO:0000256" key="1">
    <source>
        <dbReference type="ARBA" id="ARBA00004609"/>
    </source>
</evidence>
<dbReference type="PROSITE" id="PS52012">
    <property type="entry name" value="CFEM"/>
    <property type="match status" value="1"/>
</dbReference>
<reference evidence="16 17" key="1">
    <citation type="submission" date="2014-04" db="EMBL/GenBank/DDBJ databases">
        <authorList>
            <consortium name="DOE Joint Genome Institute"/>
            <person name="Kuo A."/>
            <person name="Girlanda M."/>
            <person name="Perotto S."/>
            <person name="Kohler A."/>
            <person name="Nagy L.G."/>
            <person name="Floudas D."/>
            <person name="Copeland A."/>
            <person name="Barry K.W."/>
            <person name="Cichocki N."/>
            <person name="Veneault-Fourrey C."/>
            <person name="LaButti K."/>
            <person name="Lindquist E.A."/>
            <person name="Lipzen A."/>
            <person name="Lundell T."/>
            <person name="Morin E."/>
            <person name="Murat C."/>
            <person name="Sun H."/>
            <person name="Tunlid A."/>
            <person name="Henrissat B."/>
            <person name="Grigoriev I.V."/>
            <person name="Hibbett D.S."/>
            <person name="Martin F."/>
            <person name="Nordberg H.P."/>
            <person name="Cantor M.N."/>
            <person name="Hua S.X."/>
        </authorList>
    </citation>
    <scope>NUCLEOTIDE SEQUENCE [LARGE SCALE GENOMIC DNA]</scope>
    <source>
        <strain evidence="16 17">MUT 4182</strain>
    </source>
</reference>
<name>A0A0C3Q6U9_9AGAM</name>
<dbReference type="SMART" id="SM00747">
    <property type="entry name" value="CFEM"/>
    <property type="match status" value="1"/>
</dbReference>
<protein>
    <recommendedName>
        <fullName evidence="15">CFEM domain-containing protein</fullName>
    </recommendedName>
</protein>
<dbReference type="AlphaFoldDB" id="A0A0C3Q6U9"/>
<evidence type="ECO:0000256" key="8">
    <source>
        <dbReference type="ARBA" id="ARBA00022729"/>
    </source>
</evidence>
<comment type="similarity">
    <text evidence="3">Belongs to the RBT5 family.</text>
</comment>
<evidence type="ECO:0000256" key="5">
    <source>
        <dbReference type="ARBA" id="ARBA00022525"/>
    </source>
</evidence>
<evidence type="ECO:0000256" key="13">
    <source>
        <dbReference type="ARBA" id="ARBA00023288"/>
    </source>
</evidence>
<evidence type="ECO:0000256" key="4">
    <source>
        <dbReference type="ARBA" id="ARBA00022475"/>
    </source>
</evidence>
<keyword evidence="12" id="KW-0325">Glycoprotein</keyword>
<dbReference type="STRING" id="1051891.A0A0C3Q6U9"/>
<dbReference type="HOGENOM" id="CLU_063084_3_1_1"/>
<keyword evidence="10" id="KW-0472">Membrane</keyword>
<sequence length="129" mass="13720">MRFFIVFLLVASLVSAASMFKRHNDIEVPRCAKDCVARTDSSPCKPDDAACLCVNAKYSEEVGTCVQDKCSPEDAQAAAEAGIEYCKAVGIDLDNPWPSNPTGAKVNFVMTAVLTAAPYAPSQVAVSRA</sequence>
<keyword evidence="5" id="KW-0964">Secreted</keyword>
<dbReference type="EMBL" id="KN823240">
    <property type="protein sequence ID" value="KIO19109.1"/>
    <property type="molecule type" value="Genomic_DNA"/>
</dbReference>
<evidence type="ECO:0000256" key="7">
    <source>
        <dbReference type="ARBA" id="ARBA00022723"/>
    </source>
</evidence>
<dbReference type="PANTHER" id="PTHR37928:SF2">
    <property type="entry name" value="GPI ANCHORED CFEM DOMAIN PROTEIN (AFU_ORTHOLOGUE AFUA_6G10580)"/>
    <property type="match status" value="1"/>
</dbReference>
<keyword evidence="11" id="KW-1015">Disulfide bond</keyword>
<evidence type="ECO:0000259" key="15">
    <source>
        <dbReference type="PROSITE" id="PS52012"/>
    </source>
</evidence>
<evidence type="ECO:0000256" key="14">
    <source>
        <dbReference type="SAM" id="SignalP"/>
    </source>
</evidence>
<evidence type="ECO:0000313" key="17">
    <source>
        <dbReference type="Proteomes" id="UP000054248"/>
    </source>
</evidence>
<evidence type="ECO:0000256" key="3">
    <source>
        <dbReference type="ARBA" id="ARBA00010031"/>
    </source>
</evidence>
<reference evidence="17" key="2">
    <citation type="submission" date="2015-01" db="EMBL/GenBank/DDBJ databases">
        <title>Evolutionary Origins and Diversification of the Mycorrhizal Mutualists.</title>
        <authorList>
            <consortium name="DOE Joint Genome Institute"/>
            <consortium name="Mycorrhizal Genomics Consortium"/>
            <person name="Kohler A."/>
            <person name="Kuo A."/>
            <person name="Nagy L.G."/>
            <person name="Floudas D."/>
            <person name="Copeland A."/>
            <person name="Barry K.W."/>
            <person name="Cichocki N."/>
            <person name="Veneault-Fourrey C."/>
            <person name="LaButti K."/>
            <person name="Lindquist E.A."/>
            <person name="Lipzen A."/>
            <person name="Lundell T."/>
            <person name="Morin E."/>
            <person name="Murat C."/>
            <person name="Riley R."/>
            <person name="Ohm R."/>
            <person name="Sun H."/>
            <person name="Tunlid A."/>
            <person name="Henrissat B."/>
            <person name="Grigoriev I.V."/>
            <person name="Hibbett D.S."/>
            <person name="Martin F."/>
        </authorList>
    </citation>
    <scope>NUCLEOTIDE SEQUENCE [LARGE SCALE GENOMIC DNA]</scope>
    <source>
        <strain evidence="17">MUT 4182</strain>
    </source>
</reference>
<comment type="subcellular location">
    <subcellularLocation>
        <location evidence="1">Cell membrane</location>
        <topology evidence="1">Lipid-anchor</topology>
        <topology evidence="1">GPI-anchor</topology>
    </subcellularLocation>
    <subcellularLocation>
        <location evidence="2">Secreted</location>
    </subcellularLocation>
</comment>
<feature type="signal peptide" evidence="14">
    <location>
        <begin position="1"/>
        <end position="16"/>
    </location>
</feature>
<keyword evidence="9" id="KW-0408">Iron</keyword>
<dbReference type="GO" id="GO:0005576">
    <property type="term" value="C:extracellular region"/>
    <property type="evidence" value="ECO:0007669"/>
    <property type="project" value="UniProtKB-SubCell"/>
</dbReference>
<organism evidence="16 17">
    <name type="scientific">Tulasnella calospora MUT 4182</name>
    <dbReference type="NCBI Taxonomy" id="1051891"/>
    <lineage>
        <taxon>Eukaryota</taxon>
        <taxon>Fungi</taxon>
        <taxon>Dikarya</taxon>
        <taxon>Basidiomycota</taxon>
        <taxon>Agaricomycotina</taxon>
        <taxon>Agaricomycetes</taxon>
        <taxon>Cantharellales</taxon>
        <taxon>Tulasnellaceae</taxon>
        <taxon>Tulasnella</taxon>
    </lineage>
</organism>
<keyword evidence="7" id="KW-0479">Metal-binding</keyword>
<keyword evidence="8 14" id="KW-0732">Signal</keyword>
<dbReference type="GO" id="GO:0005886">
    <property type="term" value="C:plasma membrane"/>
    <property type="evidence" value="ECO:0007669"/>
    <property type="project" value="UniProtKB-SubCell"/>
</dbReference>
<evidence type="ECO:0000256" key="2">
    <source>
        <dbReference type="ARBA" id="ARBA00004613"/>
    </source>
</evidence>
<accession>A0A0C3Q6U9</accession>
<keyword evidence="13" id="KW-0449">Lipoprotein</keyword>
<evidence type="ECO:0000256" key="11">
    <source>
        <dbReference type="ARBA" id="ARBA00023157"/>
    </source>
</evidence>
<proteinExistence type="inferred from homology"/>